<feature type="transmembrane region" description="Helical" evidence="7">
    <location>
        <begin position="201"/>
        <end position="223"/>
    </location>
</feature>
<comment type="caution">
    <text evidence="9">The sequence shown here is derived from an EMBL/GenBank/DDBJ whole genome shotgun (WGS) entry which is preliminary data.</text>
</comment>
<comment type="similarity">
    <text evidence="2">Belongs to the CcmC/CycZ/HelC family.</text>
</comment>
<feature type="transmembrane region" description="Helical" evidence="7">
    <location>
        <begin position="134"/>
        <end position="150"/>
    </location>
</feature>
<dbReference type="NCBIfam" id="TIGR01191">
    <property type="entry name" value="ccmC"/>
    <property type="match status" value="1"/>
</dbReference>
<dbReference type="InterPro" id="IPR003557">
    <property type="entry name" value="Cyt_c_biogenesis_CcmC"/>
</dbReference>
<feature type="domain" description="Cytochrome c assembly protein" evidence="8">
    <location>
        <begin position="12"/>
        <end position="185"/>
    </location>
</feature>
<dbReference type="AlphaFoldDB" id="A0A1J5QHI6"/>
<evidence type="ECO:0000256" key="2">
    <source>
        <dbReference type="ARBA" id="ARBA00005840"/>
    </source>
</evidence>
<evidence type="ECO:0000256" key="7">
    <source>
        <dbReference type="SAM" id="Phobius"/>
    </source>
</evidence>
<evidence type="ECO:0000313" key="9">
    <source>
        <dbReference type="EMBL" id="OIQ79460.1"/>
    </source>
</evidence>
<proteinExistence type="inferred from homology"/>
<evidence type="ECO:0000256" key="3">
    <source>
        <dbReference type="ARBA" id="ARBA00022692"/>
    </source>
</evidence>
<gene>
    <name evidence="9" type="primary">ccmC_9</name>
    <name evidence="9" type="ORF">GALL_387980</name>
</gene>
<dbReference type="EMBL" id="MLJW01001209">
    <property type="protein sequence ID" value="OIQ79460.1"/>
    <property type="molecule type" value="Genomic_DNA"/>
</dbReference>
<feature type="transmembrane region" description="Helical" evidence="7">
    <location>
        <begin position="25"/>
        <end position="45"/>
    </location>
</feature>
<reference evidence="9" key="1">
    <citation type="submission" date="2016-10" db="EMBL/GenBank/DDBJ databases">
        <title>Sequence of Gallionella enrichment culture.</title>
        <authorList>
            <person name="Poehlein A."/>
            <person name="Muehling M."/>
            <person name="Daniel R."/>
        </authorList>
    </citation>
    <scope>NUCLEOTIDE SEQUENCE</scope>
</reference>
<evidence type="ECO:0000256" key="6">
    <source>
        <dbReference type="ARBA" id="ARBA00023136"/>
    </source>
</evidence>
<dbReference type="PANTHER" id="PTHR30071:SF1">
    <property type="entry name" value="CYTOCHROME B_B6 PROTEIN-RELATED"/>
    <property type="match status" value="1"/>
</dbReference>
<feature type="transmembrane region" description="Helical" evidence="7">
    <location>
        <begin position="65"/>
        <end position="85"/>
    </location>
</feature>
<protein>
    <submittedName>
        <fullName evidence="9">Heme exporter protein C</fullName>
    </submittedName>
</protein>
<dbReference type="GO" id="GO:0005886">
    <property type="term" value="C:plasma membrane"/>
    <property type="evidence" value="ECO:0007669"/>
    <property type="project" value="TreeGrafter"/>
</dbReference>
<dbReference type="GO" id="GO:0017004">
    <property type="term" value="P:cytochrome complex assembly"/>
    <property type="evidence" value="ECO:0007669"/>
    <property type="project" value="UniProtKB-KW"/>
</dbReference>
<feature type="transmembrane region" description="Helical" evidence="7">
    <location>
        <begin position="92"/>
        <end position="114"/>
    </location>
</feature>
<dbReference type="PANTHER" id="PTHR30071">
    <property type="entry name" value="HEME EXPORTER PROTEIN C"/>
    <property type="match status" value="1"/>
</dbReference>
<evidence type="ECO:0000256" key="4">
    <source>
        <dbReference type="ARBA" id="ARBA00022748"/>
    </source>
</evidence>
<keyword evidence="6 7" id="KW-0472">Membrane</keyword>
<evidence type="ECO:0000256" key="5">
    <source>
        <dbReference type="ARBA" id="ARBA00022989"/>
    </source>
</evidence>
<evidence type="ECO:0000256" key="1">
    <source>
        <dbReference type="ARBA" id="ARBA00004141"/>
    </source>
</evidence>
<dbReference type="InterPro" id="IPR045062">
    <property type="entry name" value="Cyt_c_biogenesis_CcsA/CcmC"/>
</dbReference>
<dbReference type="Pfam" id="PF01578">
    <property type="entry name" value="Cytochrom_C_asm"/>
    <property type="match status" value="1"/>
</dbReference>
<keyword evidence="4" id="KW-0201">Cytochrome c-type biogenesis</keyword>
<keyword evidence="3 7" id="KW-0812">Transmembrane</keyword>
<sequence length="247" mass="27545">MKKIRWYKFASPATFYPLAGRMAPWFAWAALLLCVAGLWVGFFVAPSDATQGEGYRIIFLHVPASWMSMFVYVVMAFWAGLGLAFNTRLSGMMAAALAPTGAMFTALALATGSLWGKPMWGTWWVWDARLTSELILLFLYLGQIALRAAIDDEQRADKACGVLALVGVVNIPVIYFSVQWWNTLHQGASISFTHAPKMAMTMFEGILLMSLAAWMYTIAVTLARVRVIILERERDAEWVAQITEVTV</sequence>
<keyword evidence="5 7" id="KW-1133">Transmembrane helix</keyword>
<feature type="transmembrane region" description="Helical" evidence="7">
    <location>
        <begin position="162"/>
        <end position="181"/>
    </location>
</feature>
<comment type="subcellular location">
    <subcellularLocation>
        <location evidence="1">Membrane</location>
        <topology evidence="1">Multi-pass membrane protein</topology>
    </subcellularLocation>
</comment>
<dbReference type="GO" id="GO:0020037">
    <property type="term" value="F:heme binding"/>
    <property type="evidence" value="ECO:0007669"/>
    <property type="project" value="InterPro"/>
</dbReference>
<accession>A0A1J5QHI6</accession>
<dbReference type="PRINTS" id="PR01386">
    <property type="entry name" value="CCMCBIOGNSIS"/>
</dbReference>
<dbReference type="GO" id="GO:0015232">
    <property type="term" value="F:heme transmembrane transporter activity"/>
    <property type="evidence" value="ECO:0007669"/>
    <property type="project" value="InterPro"/>
</dbReference>
<organism evidence="9">
    <name type="scientific">mine drainage metagenome</name>
    <dbReference type="NCBI Taxonomy" id="410659"/>
    <lineage>
        <taxon>unclassified sequences</taxon>
        <taxon>metagenomes</taxon>
        <taxon>ecological metagenomes</taxon>
    </lineage>
</organism>
<dbReference type="InterPro" id="IPR002541">
    <property type="entry name" value="Cyt_c_assembly"/>
</dbReference>
<evidence type="ECO:0000259" key="8">
    <source>
        <dbReference type="Pfam" id="PF01578"/>
    </source>
</evidence>
<name>A0A1J5QHI6_9ZZZZ</name>